<dbReference type="GO" id="GO:0005829">
    <property type="term" value="C:cytosol"/>
    <property type="evidence" value="ECO:0007669"/>
    <property type="project" value="TreeGrafter"/>
</dbReference>
<dbReference type="SUPFAM" id="SSF53613">
    <property type="entry name" value="Ribokinase-like"/>
    <property type="match status" value="1"/>
</dbReference>
<dbReference type="GO" id="GO:0009228">
    <property type="term" value="P:thiamine biosynthetic process"/>
    <property type="evidence" value="ECO:0007669"/>
    <property type="project" value="InterPro"/>
</dbReference>
<evidence type="ECO:0000256" key="3">
    <source>
        <dbReference type="ARBA" id="ARBA00022777"/>
    </source>
</evidence>
<evidence type="ECO:0000256" key="1">
    <source>
        <dbReference type="ARBA" id="ARBA00022679"/>
    </source>
</evidence>
<evidence type="ECO:0000259" key="5">
    <source>
        <dbReference type="Pfam" id="PF08543"/>
    </source>
</evidence>
<dbReference type="Proteomes" id="UP000324585">
    <property type="component" value="Unassembled WGS sequence"/>
</dbReference>
<accession>A0A5J4YUS3</accession>
<evidence type="ECO:0000256" key="4">
    <source>
        <dbReference type="ARBA" id="ARBA00022840"/>
    </source>
</evidence>
<evidence type="ECO:0000256" key="2">
    <source>
        <dbReference type="ARBA" id="ARBA00022741"/>
    </source>
</evidence>
<keyword evidence="4" id="KW-0067">ATP-binding</keyword>
<evidence type="ECO:0000313" key="6">
    <source>
        <dbReference type="EMBL" id="KAA8495249.1"/>
    </source>
</evidence>
<keyword evidence="1" id="KW-0808">Transferase</keyword>
<protein>
    <submittedName>
        <fullName evidence="6">Thiamine biosynthetic bifunctional enzyme TH1, chloroplastic</fullName>
    </submittedName>
</protein>
<dbReference type="FunFam" id="3.40.1190.20:FF:000003">
    <property type="entry name" value="Phosphomethylpyrimidine kinase ThiD"/>
    <property type="match status" value="1"/>
</dbReference>
<gene>
    <name evidence="6" type="ORF">FVE85_1404</name>
</gene>
<dbReference type="NCBIfam" id="TIGR00097">
    <property type="entry name" value="HMP-P_kinase"/>
    <property type="match status" value="1"/>
</dbReference>
<keyword evidence="3" id="KW-0418">Kinase</keyword>
<dbReference type="CDD" id="cd01169">
    <property type="entry name" value="HMPP_kinase"/>
    <property type="match status" value="1"/>
</dbReference>
<comment type="caution">
    <text evidence="6">The sequence shown here is derived from an EMBL/GenBank/DDBJ whole genome shotgun (WGS) entry which is preliminary data.</text>
</comment>
<dbReference type="GO" id="GO:0008972">
    <property type="term" value="F:phosphomethylpyrimidine kinase activity"/>
    <property type="evidence" value="ECO:0007669"/>
    <property type="project" value="InterPro"/>
</dbReference>
<dbReference type="GO" id="GO:0005524">
    <property type="term" value="F:ATP binding"/>
    <property type="evidence" value="ECO:0007669"/>
    <property type="project" value="UniProtKB-KW"/>
</dbReference>
<dbReference type="PANTHER" id="PTHR20858:SF17">
    <property type="entry name" value="HYDROXYMETHYLPYRIMIDINE_PHOSPHOMETHYLPYRIMIDINE KINASE THI20-RELATED"/>
    <property type="match status" value="1"/>
</dbReference>
<dbReference type="PANTHER" id="PTHR20858">
    <property type="entry name" value="PHOSPHOMETHYLPYRIMIDINE KINASE"/>
    <property type="match status" value="1"/>
</dbReference>
<keyword evidence="7" id="KW-1185">Reference proteome</keyword>
<reference evidence="7" key="1">
    <citation type="journal article" date="2019" name="Nat. Commun.">
        <title>Expansion of phycobilisome linker gene families in mesophilic red algae.</title>
        <authorList>
            <person name="Lee J."/>
            <person name="Kim D."/>
            <person name="Bhattacharya D."/>
            <person name="Yoon H.S."/>
        </authorList>
    </citation>
    <scope>NUCLEOTIDE SEQUENCE [LARGE SCALE GENOMIC DNA]</scope>
    <source>
        <strain evidence="7">CCMP 1328</strain>
    </source>
</reference>
<sequence length="283" mass="29755">MVMARALTIAGSDSGGGAGIQADLKTFLARGVYGASVITALTAQNTQGVQGILQVDPSFVAAQLDSVLSDIRFDALKTGMLANEPIINAVSARLEKYRQSLPPVVVDPVLVSTSGQQLLDGAALTALKTKILSLSTICTPNVPEVEALLDSQIDTESDVRMAALQLAQLGPKYVLIKGGHMISSPNSPESCTDVLYDRERDVFEAFSKPRVESLCTHGTGCTLSAAIAAELAKGTNMVQAVRFAKDYVYAAIVDGIQDLGSSGRGALHHGVGLKPLSRSWLPF</sequence>
<keyword evidence="2" id="KW-0547">Nucleotide-binding</keyword>
<dbReference type="Gene3D" id="3.40.1190.20">
    <property type="match status" value="1"/>
</dbReference>
<dbReference type="OrthoDB" id="10028886at2759"/>
<dbReference type="InterPro" id="IPR004399">
    <property type="entry name" value="HMP/HMP-P_kinase_dom"/>
</dbReference>
<name>A0A5J4YUS3_PORPP</name>
<dbReference type="AlphaFoldDB" id="A0A5J4YUS3"/>
<dbReference type="Pfam" id="PF08543">
    <property type="entry name" value="Phos_pyr_kin"/>
    <property type="match status" value="1"/>
</dbReference>
<proteinExistence type="predicted"/>
<feature type="domain" description="Pyridoxamine kinase/Phosphomethylpyrimidine kinase" evidence="5">
    <location>
        <begin position="13"/>
        <end position="257"/>
    </location>
</feature>
<dbReference type="GO" id="GO:0008902">
    <property type="term" value="F:hydroxymethylpyrimidine kinase activity"/>
    <property type="evidence" value="ECO:0007669"/>
    <property type="project" value="TreeGrafter"/>
</dbReference>
<dbReference type="InterPro" id="IPR029056">
    <property type="entry name" value="Ribokinase-like"/>
</dbReference>
<evidence type="ECO:0000313" key="7">
    <source>
        <dbReference type="Proteomes" id="UP000324585"/>
    </source>
</evidence>
<dbReference type="InterPro" id="IPR013749">
    <property type="entry name" value="PM/HMP-P_kinase-1"/>
</dbReference>
<dbReference type="OMA" id="NRHTHGT"/>
<organism evidence="6 7">
    <name type="scientific">Porphyridium purpureum</name>
    <name type="common">Red alga</name>
    <name type="synonym">Porphyridium cruentum</name>
    <dbReference type="NCBI Taxonomy" id="35688"/>
    <lineage>
        <taxon>Eukaryota</taxon>
        <taxon>Rhodophyta</taxon>
        <taxon>Bangiophyceae</taxon>
        <taxon>Porphyridiales</taxon>
        <taxon>Porphyridiaceae</taxon>
        <taxon>Porphyridium</taxon>
    </lineage>
</organism>
<dbReference type="EMBL" id="VRMN01000003">
    <property type="protein sequence ID" value="KAA8495249.1"/>
    <property type="molecule type" value="Genomic_DNA"/>
</dbReference>